<evidence type="ECO:0000313" key="2">
    <source>
        <dbReference type="Proteomes" id="UP000002215"/>
    </source>
</evidence>
<reference evidence="1 2" key="2">
    <citation type="journal article" date="2010" name="Stand. Genomic Sci.">
        <title>Complete genome sequence of Chitinophaga pinensis type strain (UQM 2034).</title>
        <authorList>
            <person name="Glavina Del Rio T."/>
            <person name="Abt B."/>
            <person name="Spring S."/>
            <person name="Lapidus A."/>
            <person name="Nolan M."/>
            <person name="Tice H."/>
            <person name="Copeland A."/>
            <person name="Cheng J.F."/>
            <person name="Chen F."/>
            <person name="Bruce D."/>
            <person name="Goodwin L."/>
            <person name="Pitluck S."/>
            <person name="Ivanova N."/>
            <person name="Mavromatis K."/>
            <person name="Mikhailova N."/>
            <person name="Pati A."/>
            <person name="Chen A."/>
            <person name="Palaniappan K."/>
            <person name="Land M."/>
            <person name="Hauser L."/>
            <person name="Chang Y.J."/>
            <person name="Jeffries C.D."/>
            <person name="Chain P."/>
            <person name="Saunders E."/>
            <person name="Detter J.C."/>
            <person name="Brettin T."/>
            <person name="Rohde M."/>
            <person name="Goker M."/>
            <person name="Bristow J."/>
            <person name="Eisen J.A."/>
            <person name="Markowitz V."/>
            <person name="Hugenholtz P."/>
            <person name="Kyrpides N.C."/>
            <person name="Klenk H.P."/>
            <person name="Lucas S."/>
        </authorList>
    </citation>
    <scope>NUCLEOTIDE SEQUENCE [LARGE SCALE GENOMIC DNA]</scope>
    <source>
        <strain evidence="2">ATCC 43595 / DSM 2588 / LMG 13176 / NBRC 15968 / NCIMB 11800 / UQM 2034</strain>
    </source>
</reference>
<dbReference type="AlphaFoldDB" id="A0A979GM67"/>
<dbReference type="EMBL" id="CP001699">
    <property type="protein sequence ID" value="ACU57922.1"/>
    <property type="molecule type" value="Genomic_DNA"/>
</dbReference>
<gene>
    <name evidence="1" type="ordered locus">Cpin_0424</name>
</gene>
<proteinExistence type="predicted"/>
<name>A0A979GM67_CHIPD</name>
<protein>
    <submittedName>
        <fullName evidence="1">Uncharacterized protein</fullName>
    </submittedName>
</protein>
<sequence>MDIGMAIATFGTIVFVLALGTLLSRQVFRIDDIIAQLKSINDKLDRLNQQPINKQES</sequence>
<reference evidence="2" key="1">
    <citation type="submission" date="2009-08" db="EMBL/GenBank/DDBJ databases">
        <title>The complete genome of Chitinophaga pinensis DSM 2588.</title>
        <authorList>
            <consortium name="US DOE Joint Genome Institute (JGI-PGF)"/>
            <person name="Lucas S."/>
            <person name="Copeland A."/>
            <person name="Lapidus A."/>
            <person name="Glavina del Rio T."/>
            <person name="Dalin E."/>
            <person name="Tice H."/>
            <person name="Bruce D."/>
            <person name="Goodwin L."/>
            <person name="Pitluck S."/>
            <person name="Kyrpides N."/>
            <person name="Mavromatis K."/>
            <person name="Ivanova N."/>
            <person name="Mikhailova N."/>
            <person name="Sims D."/>
            <person name="Meinche L."/>
            <person name="Brettin T."/>
            <person name="Detter J.C."/>
            <person name="Han C."/>
            <person name="Larimer F."/>
            <person name="Land M."/>
            <person name="Hauser L."/>
            <person name="Markowitz V."/>
            <person name="Cheng J.-F."/>
            <person name="Hugenholtz P."/>
            <person name="Woyke T."/>
            <person name="Wu D."/>
            <person name="Spring S."/>
            <person name="Klenk H.-P."/>
            <person name="Eisen J.A."/>
        </authorList>
    </citation>
    <scope>NUCLEOTIDE SEQUENCE [LARGE SCALE GENOMIC DNA]</scope>
    <source>
        <strain evidence="2">ATCC 43595 / DSM 2588 / LMG 13176 / NBRC 15968 / NCIMB 11800 / UQM 2034</strain>
    </source>
</reference>
<dbReference type="RefSeq" id="WP_012788098.1">
    <property type="nucleotide sequence ID" value="NC_013132.1"/>
</dbReference>
<organism evidence="1 2">
    <name type="scientific">Chitinophaga pinensis (strain ATCC 43595 / DSM 2588 / LMG 13176 / NBRC 15968 / NCIMB 11800 / UQM 2034)</name>
    <dbReference type="NCBI Taxonomy" id="485918"/>
    <lineage>
        <taxon>Bacteria</taxon>
        <taxon>Pseudomonadati</taxon>
        <taxon>Bacteroidota</taxon>
        <taxon>Chitinophagia</taxon>
        <taxon>Chitinophagales</taxon>
        <taxon>Chitinophagaceae</taxon>
        <taxon>Chitinophaga</taxon>
    </lineage>
</organism>
<accession>A0A979GM67</accession>
<dbReference type="Proteomes" id="UP000002215">
    <property type="component" value="Chromosome"/>
</dbReference>
<evidence type="ECO:0000313" key="1">
    <source>
        <dbReference type="EMBL" id="ACU57922.1"/>
    </source>
</evidence>
<dbReference type="KEGG" id="cpi:Cpin_0424"/>